<dbReference type="Pfam" id="PF00288">
    <property type="entry name" value="GHMP_kinases_N"/>
    <property type="match status" value="1"/>
</dbReference>
<dbReference type="SUPFAM" id="SSF53448">
    <property type="entry name" value="Nucleotide-diphospho-sugar transferases"/>
    <property type="match status" value="1"/>
</dbReference>
<dbReference type="Pfam" id="PF00483">
    <property type="entry name" value="NTP_transferase"/>
    <property type="match status" value="1"/>
</dbReference>
<feature type="domain" description="GHMP kinase N-terminal" evidence="4">
    <location>
        <begin position="380"/>
        <end position="462"/>
    </location>
</feature>
<evidence type="ECO:0000256" key="1">
    <source>
        <dbReference type="ARBA" id="ARBA00022741"/>
    </source>
</evidence>
<dbReference type="OrthoDB" id="1924968at2759"/>
<dbReference type="FunFam" id="3.30.230.10:FF:000090">
    <property type="entry name" value="glucuronokinase 1-like isoform X1"/>
    <property type="match status" value="1"/>
</dbReference>
<dbReference type="Gene3D" id="3.90.550.10">
    <property type="entry name" value="Spore Coat Polysaccharide Biosynthesis Protein SpsA, Chain A"/>
    <property type="match status" value="1"/>
</dbReference>
<evidence type="ECO:0000313" key="7">
    <source>
        <dbReference type="EMBL" id="KAJ8034154.1"/>
    </source>
</evidence>
<dbReference type="Gene3D" id="3.30.70.890">
    <property type="entry name" value="GHMP kinase, C-terminal domain"/>
    <property type="match status" value="1"/>
</dbReference>
<accession>A0A9Q1H5L8</accession>
<organism evidence="7 8">
    <name type="scientific">Holothuria leucospilota</name>
    <name type="common">Black long sea cucumber</name>
    <name type="synonym">Mertensiothuria leucospilota</name>
    <dbReference type="NCBI Taxonomy" id="206669"/>
    <lineage>
        <taxon>Eukaryota</taxon>
        <taxon>Metazoa</taxon>
        <taxon>Echinodermata</taxon>
        <taxon>Eleutherozoa</taxon>
        <taxon>Echinozoa</taxon>
        <taxon>Holothuroidea</taxon>
        <taxon>Aspidochirotacea</taxon>
        <taxon>Aspidochirotida</taxon>
        <taxon>Holothuriidae</taxon>
        <taxon>Holothuria</taxon>
    </lineage>
</organism>
<feature type="domain" description="Nucleotidyl transferase" evidence="5">
    <location>
        <begin position="45"/>
        <end position="228"/>
    </location>
</feature>
<evidence type="ECO:0000256" key="2">
    <source>
        <dbReference type="ARBA" id="ARBA00022840"/>
    </source>
</evidence>
<name>A0A9Q1H5L8_HOLLE</name>
<proteinExistence type="predicted"/>
<dbReference type="InterPro" id="IPR006204">
    <property type="entry name" value="GHMP_kinase_N_dom"/>
</dbReference>
<keyword evidence="3" id="KW-1133">Transmembrane helix</keyword>
<dbReference type="GO" id="GO:0047940">
    <property type="term" value="F:glucuronokinase activity"/>
    <property type="evidence" value="ECO:0007669"/>
    <property type="project" value="TreeGrafter"/>
</dbReference>
<dbReference type="Gene3D" id="3.30.230.10">
    <property type="match status" value="1"/>
</dbReference>
<evidence type="ECO:0000259" key="5">
    <source>
        <dbReference type="Pfam" id="PF00483"/>
    </source>
</evidence>
<dbReference type="InterPro" id="IPR013750">
    <property type="entry name" value="GHMP_kinase_C_dom"/>
</dbReference>
<comment type="caution">
    <text evidence="7">The sequence shown here is derived from an EMBL/GenBank/DDBJ whole genome shotgun (WGS) entry which is preliminary data.</text>
</comment>
<keyword evidence="3" id="KW-0812">Transmembrane</keyword>
<evidence type="ECO:0000256" key="3">
    <source>
        <dbReference type="SAM" id="Phobius"/>
    </source>
</evidence>
<feature type="domain" description="GHMP kinase C-terminal" evidence="6">
    <location>
        <begin position="537"/>
        <end position="612"/>
    </location>
</feature>
<dbReference type="InterPro" id="IPR005835">
    <property type="entry name" value="NTP_transferase_dom"/>
</dbReference>
<dbReference type="PANTHER" id="PTHR38710:SF1">
    <property type="entry name" value="WITH PUTATIVE URIDYL PYROPHOSPHORYLASE-RELATED"/>
    <property type="match status" value="1"/>
</dbReference>
<protein>
    <submittedName>
        <fullName evidence="7">Glucuronokinase 1</fullName>
    </submittedName>
</protein>
<dbReference type="InterPro" id="IPR014721">
    <property type="entry name" value="Ribsml_uS5_D2-typ_fold_subgr"/>
</dbReference>
<dbReference type="AlphaFoldDB" id="A0A9Q1H5L8"/>
<sequence>MYQAVATYSSSAIMICIILVAGHGKHLELQIKRDVSGKYSSLEGVPKALLPGVGGKKILDFWWKAVNTRQLFSEVFLVTNADKYKYFERWATANDFPVDNIINDGTTTFDSRLGSVGDFDLVLRNKNVQDDVLLVAGDMLFQDHKFDILQVVHYFKKKSGELAIYYEMEDTESCTTRGIVEVCHTTNRITKFYEKPKEGDTASRLASVVFYCFRRETLPTIPQYLENHPDINERNFGNYMQWLVNDSDIPVYGVKLPTGFQLIGQVTLADYEKWLTYFSDERSSQKTLQPFTSKAYARIGLMGNPSDGFHGKTISLSIKNFWAEVTIIESKELVLVPHPLNDPTEFGSLGDLHGISRKEGYFGGLRLLQATCKKFYQYCSEQGIVLPKRNFTLKYDTNIPRQVGLAGSSAIVTATLRCLMHFFDITDMDMKRPLQPQFILSVEVEELFISAGLQDRVIQVYEGLVHMDFSENVLKQYGHGCYSELDMSLLPPLWLAYIRNPSDSGKIHSTVTERWRNGDTEVIEGMLKFAELTDQARQALEEHDYNQFKELMDLNFDQRWKLYGDDVIGAENLQMIDLARQFGSSAKFSGSGGAVIGYCPDQDKLSDLKRAFQMQGFVVCDVIPNPPAETNRKDSQLN</sequence>
<keyword evidence="8" id="KW-1185">Reference proteome</keyword>
<keyword evidence="1" id="KW-0547">Nucleotide-binding</keyword>
<keyword evidence="2" id="KW-0067">ATP-binding</keyword>
<dbReference type="Proteomes" id="UP001152320">
    <property type="component" value="Chromosome 10"/>
</dbReference>
<reference evidence="7" key="1">
    <citation type="submission" date="2021-10" db="EMBL/GenBank/DDBJ databases">
        <title>Tropical sea cucumber genome reveals ecological adaptation and Cuvierian tubules defense mechanism.</title>
        <authorList>
            <person name="Chen T."/>
        </authorList>
    </citation>
    <scope>NUCLEOTIDE SEQUENCE</scope>
    <source>
        <strain evidence="7">Nanhai2018</strain>
        <tissue evidence="7">Muscle</tissue>
    </source>
</reference>
<dbReference type="SUPFAM" id="SSF55060">
    <property type="entry name" value="GHMP Kinase, C-terminal domain"/>
    <property type="match status" value="1"/>
</dbReference>
<evidence type="ECO:0000313" key="8">
    <source>
        <dbReference type="Proteomes" id="UP001152320"/>
    </source>
</evidence>
<dbReference type="InterPro" id="IPR036554">
    <property type="entry name" value="GHMP_kinase_C_sf"/>
</dbReference>
<dbReference type="EMBL" id="JAIZAY010000010">
    <property type="protein sequence ID" value="KAJ8034154.1"/>
    <property type="molecule type" value="Genomic_DNA"/>
</dbReference>
<evidence type="ECO:0000259" key="4">
    <source>
        <dbReference type="Pfam" id="PF00288"/>
    </source>
</evidence>
<feature type="transmembrane region" description="Helical" evidence="3">
    <location>
        <begin position="6"/>
        <end position="24"/>
    </location>
</feature>
<dbReference type="Pfam" id="PF08544">
    <property type="entry name" value="GHMP_kinases_C"/>
    <property type="match status" value="1"/>
</dbReference>
<dbReference type="SUPFAM" id="SSF54211">
    <property type="entry name" value="Ribosomal protein S5 domain 2-like"/>
    <property type="match status" value="1"/>
</dbReference>
<dbReference type="GO" id="GO:0005524">
    <property type="term" value="F:ATP binding"/>
    <property type="evidence" value="ECO:0007669"/>
    <property type="project" value="UniProtKB-KW"/>
</dbReference>
<keyword evidence="3" id="KW-0472">Membrane</keyword>
<dbReference type="InterPro" id="IPR029044">
    <property type="entry name" value="Nucleotide-diphossugar_trans"/>
</dbReference>
<dbReference type="InterPro" id="IPR020568">
    <property type="entry name" value="Ribosomal_Su5_D2-typ_SF"/>
</dbReference>
<gene>
    <name evidence="7" type="ORF">HOLleu_20875</name>
</gene>
<dbReference type="InterPro" id="IPR053034">
    <property type="entry name" value="Glucuronokinase-like"/>
</dbReference>
<dbReference type="PANTHER" id="PTHR38710">
    <property type="entry name" value="WITH PUTATIVE URIDYL PYROPHOSPHORYLASE-RELATED"/>
    <property type="match status" value="1"/>
</dbReference>
<evidence type="ECO:0000259" key="6">
    <source>
        <dbReference type="Pfam" id="PF08544"/>
    </source>
</evidence>